<comment type="caution">
    <text evidence="2">The sequence shown here is derived from an EMBL/GenBank/DDBJ whole genome shotgun (WGS) entry which is preliminary data.</text>
</comment>
<accession>X0YFV6</accession>
<name>X0YFV6_9ZZZZ</name>
<evidence type="ECO:0000313" key="2">
    <source>
        <dbReference type="EMBL" id="GAG47488.1"/>
    </source>
</evidence>
<evidence type="ECO:0000256" key="1">
    <source>
        <dbReference type="SAM" id="Phobius"/>
    </source>
</evidence>
<proteinExistence type="predicted"/>
<dbReference type="EMBL" id="BARS01055628">
    <property type="protein sequence ID" value="GAG47488.1"/>
    <property type="molecule type" value="Genomic_DNA"/>
</dbReference>
<gene>
    <name evidence="2" type="ORF">S01H1_82092</name>
</gene>
<dbReference type="AlphaFoldDB" id="X0YFV6"/>
<reference evidence="2" key="1">
    <citation type="journal article" date="2014" name="Front. Microbiol.">
        <title>High frequency of phylogenetically diverse reductive dehalogenase-homologous genes in deep subseafloor sedimentary metagenomes.</title>
        <authorList>
            <person name="Kawai M."/>
            <person name="Futagami T."/>
            <person name="Toyoda A."/>
            <person name="Takaki Y."/>
            <person name="Nishi S."/>
            <person name="Hori S."/>
            <person name="Arai W."/>
            <person name="Tsubouchi T."/>
            <person name="Morono Y."/>
            <person name="Uchiyama I."/>
            <person name="Ito T."/>
            <person name="Fujiyama A."/>
            <person name="Inagaki F."/>
            <person name="Takami H."/>
        </authorList>
    </citation>
    <scope>NUCLEOTIDE SEQUENCE</scope>
    <source>
        <strain evidence="2">Expedition CK06-06</strain>
    </source>
</reference>
<keyword evidence="1" id="KW-1133">Transmembrane helix</keyword>
<sequence length="51" mass="5369">MQTPGRKGPAVTDGASHWRLWLTVGLGVAADLVSKYLAWNFLGGPSESGGR</sequence>
<feature type="transmembrane region" description="Helical" evidence="1">
    <location>
        <begin position="20"/>
        <end position="42"/>
    </location>
</feature>
<feature type="non-terminal residue" evidence="2">
    <location>
        <position position="51"/>
    </location>
</feature>
<organism evidence="2">
    <name type="scientific">marine sediment metagenome</name>
    <dbReference type="NCBI Taxonomy" id="412755"/>
    <lineage>
        <taxon>unclassified sequences</taxon>
        <taxon>metagenomes</taxon>
        <taxon>ecological metagenomes</taxon>
    </lineage>
</organism>
<protein>
    <submittedName>
        <fullName evidence="2">Uncharacterized protein</fullName>
    </submittedName>
</protein>
<keyword evidence="1" id="KW-0812">Transmembrane</keyword>
<keyword evidence="1" id="KW-0472">Membrane</keyword>